<feature type="transmembrane region" description="Helical" evidence="2">
    <location>
        <begin position="679"/>
        <end position="700"/>
    </location>
</feature>
<evidence type="ECO:0000256" key="2">
    <source>
        <dbReference type="SAM" id="Phobius"/>
    </source>
</evidence>
<protein>
    <submittedName>
        <fullName evidence="3">Uncharacterized protein</fullName>
    </submittedName>
</protein>
<evidence type="ECO:0000313" key="3">
    <source>
        <dbReference type="EMBL" id="CAI0650956.1"/>
    </source>
</evidence>
<dbReference type="PANTHER" id="PTHR37544">
    <property type="entry name" value="SPRAY-RELATED"/>
    <property type="match status" value="1"/>
</dbReference>
<feature type="transmembrane region" description="Helical" evidence="2">
    <location>
        <begin position="566"/>
        <end position="586"/>
    </location>
</feature>
<dbReference type="PANTHER" id="PTHR37544:SF1">
    <property type="entry name" value="PHOSPHORIBOSYLAMINOIMIDAZOLE-SUCCINOCARBOXAMIDE SYNTHASE"/>
    <property type="match status" value="1"/>
</dbReference>
<feature type="transmembrane region" description="Helical" evidence="2">
    <location>
        <begin position="161"/>
        <end position="179"/>
    </location>
</feature>
<keyword evidence="2" id="KW-0472">Membrane</keyword>
<gene>
    <name evidence="3" type="ORF">CGXH109_LOCUS101331</name>
</gene>
<dbReference type="Pfam" id="PF11915">
    <property type="entry name" value="DUF3433"/>
    <property type="match status" value="2"/>
</dbReference>
<sequence length="1280" mass="143611">MTNNTISSQRLSDGAIDPGPGFHHCSSSDHASLAAKEDARPSITTLACPSNNDMRLDHQKEGHASENDRLLNNTDTQTLHACSGGPSFVSGEPGTSTKKVGELESDSLSTDTATWRPFWLRPIILGTPGGSMVMIMVALSVMMVHSNKNQGLGTFKPGSEFVWRFASTGVLTIVAGLWTRVELQAGRYTPWMNLYHRKAMSHGSYRTDYTSMNTAKLLVFLVTIVAILLKIQIVLVPSLYQLDQVRVIEPVDLHILDAFQKPDINLDQDLYGDTSALYLSRALHTFNMSQPFGVTQNLSYQRFEPRGSPTTPIKVVVDAAFPEIQCSKLQAYSVYKVYPTSYRRPENLYDHTLELSLDFEGCRKVSLWISDVGTPSKSDSITDLWHINSTLTPARPCQNLPQQGRQFIYFAGTVGQSPSNSSRPDVVNGTAIICAPLIRLSKVQVIDDGINPIVDSVSQDSETPSDVDMWAMNTESIPMDHDWRSWSHRFRFSGPAKVWEILNETTIDNKSSSLDTNHKVMYESVIGLASHMGPLIAHYRLWDNRPSPGSGERLIDVERLIINQIVALWILALSAAAIIALAFSLVRYKRKTLIWHKDPATLLGSLMYFRSRCELMHRTQDAQDDKEVPKPWSKPDFLPYTLRTKVRVIFTFAICGLIIALLFSLQTSNTQNGIKIMRGYWYLLWTSLPSLMALVVTLYVTSYDTALRSLSTIYTISRKESSAEELDVSLLDMLGVSAFIKSMKMAIWPIMVSQSLAIACAFLTTIASVLFTVESDPRPTEIKLTQQSWFGKKALTDPSYLVRRKEIGWRLLRREETNLTYPAYTFDDLLFPRVGSIPESFMDNDKNITVDIKVPAARLHPSCDRILNEDLNRTVLGQTWTPKLETRYEAHTNVSFVCPNGTTTHVNANFVLGDDLSPGNRSYFASVIHAYEGKGIYRKSFHIDYACHKPNETESISVAPIWRTYAWGQFNINRQTLDHLSVWKCQYSWVKTMVAANMIVVNGEILLNPNIRPRPDESTTTAWHPHFRVPPYDNATYLSSDSLAHTNIGLGNLTVSQAVGDDIFKVLVQPVGKIPLEGFGDPEQEQAILESLHKDRAFMSAQIANLENRIDVGEDFPQLPIPSDSLSQMDAVVIDYSRRRLVQNQTATYFLVGILGLSATAHLIILFSAITRRLLGWRRSLLDMDLRGLGPANSTSLYMTAALLIPSNAIQHMPSQPLSKDETLEQLRGLRFRLGWFYRESDQTKHLTIGVLNDERYSFLGTKKDLGGEYSNDQRSSVGS</sequence>
<comment type="caution">
    <text evidence="3">The sequence shown here is derived from an EMBL/GenBank/DDBJ whole genome shotgun (WGS) entry which is preliminary data.</text>
</comment>
<evidence type="ECO:0000256" key="1">
    <source>
        <dbReference type="SAM" id="MobiDB-lite"/>
    </source>
</evidence>
<keyword evidence="2" id="KW-1133">Transmembrane helix</keyword>
<feature type="transmembrane region" description="Helical" evidence="2">
    <location>
        <begin position="648"/>
        <end position="667"/>
    </location>
</feature>
<feature type="transmembrane region" description="Helical" evidence="2">
    <location>
        <begin position="1147"/>
        <end position="1170"/>
    </location>
</feature>
<reference evidence="3" key="1">
    <citation type="submission" date="2022-08" db="EMBL/GenBank/DDBJ databases">
        <authorList>
            <person name="Giroux E."/>
            <person name="Giroux E."/>
        </authorList>
    </citation>
    <scope>NUCLEOTIDE SEQUENCE</scope>
    <source>
        <strain evidence="3">H1091258</strain>
    </source>
</reference>
<keyword evidence="2" id="KW-0812">Transmembrane</keyword>
<evidence type="ECO:0000313" key="4">
    <source>
        <dbReference type="Proteomes" id="UP001152533"/>
    </source>
</evidence>
<accession>A0A9W4WMZ2</accession>
<dbReference type="InterPro" id="IPR021840">
    <property type="entry name" value="DUF3433"/>
</dbReference>
<feature type="region of interest" description="Disordered" evidence="1">
    <location>
        <begin position="81"/>
        <end position="106"/>
    </location>
</feature>
<feature type="transmembrane region" description="Helical" evidence="2">
    <location>
        <begin position="118"/>
        <end position="141"/>
    </location>
</feature>
<feature type="transmembrane region" description="Helical" evidence="2">
    <location>
        <begin position="746"/>
        <end position="771"/>
    </location>
</feature>
<dbReference type="EMBL" id="CAMGZC010000971">
    <property type="protein sequence ID" value="CAI0650956.1"/>
    <property type="molecule type" value="Genomic_DNA"/>
</dbReference>
<proteinExistence type="predicted"/>
<dbReference type="AlphaFoldDB" id="A0A9W4WMZ2"/>
<feature type="region of interest" description="Disordered" evidence="1">
    <location>
        <begin position="1"/>
        <end position="38"/>
    </location>
</feature>
<feature type="transmembrane region" description="Helical" evidence="2">
    <location>
        <begin position="217"/>
        <end position="240"/>
    </location>
</feature>
<name>A0A9W4WMZ2_9PEZI</name>
<keyword evidence="4" id="KW-1185">Reference proteome</keyword>
<organism evidence="3 4">
    <name type="scientific">Colletotrichum noveboracense</name>
    <dbReference type="NCBI Taxonomy" id="2664923"/>
    <lineage>
        <taxon>Eukaryota</taxon>
        <taxon>Fungi</taxon>
        <taxon>Dikarya</taxon>
        <taxon>Ascomycota</taxon>
        <taxon>Pezizomycotina</taxon>
        <taxon>Sordariomycetes</taxon>
        <taxon>Hypocreomycetidae</taxon>
        <taxon>Glomerellales</taxon>
        <taxon>Glomerellaceae</taxon>
        <taxon>Colletotrichum</taxon>
        <taxon>Colletotrichum gloeosporioides species complex</taxon>
    </lineage>
</organism>
<dbReference type="Proteomes" id="UP001152533">
    <property type="component" value="Unassembled WGS sequence"/>
</dbReference>
<feature type="compositionally biased region" description="Polar residues" evidence="1">
    <location>
        <begin position="1"/>
        <end position="11"/>
    </location>
</feature>